<evidence type="ECO:0000313" key="4">
    <source>
        <dbReference type="RefSeq" id="XP_027188607.1"/>
    </source>
</evidence>
<dbReference type="KEGG" id="cam:101511212"/>
<evidence type="ECO:0000259" key="1">
    <source>
        <dbReference type="Pfam" id="PF23622"/>
    </source>
</evidence>
<dbReference type="InterPro" id="IPR055357">
    <property type="entry name" value="LRR_At1g61320_AtMIF1"/>
</dbReference>
<dbReference type="InterPro" id="IPR032675">
    <property type="entry name" value="LRR_dom_sf"/>
</dbReference>
<reference evidence="3 4" key="2">
    <citation type="submission" date="2025-04" db="UniProtKB">
        <authorList>
            <consortium name="RefSeq"/>
        </authorList>
    </citation>
    <scope>IDENTIFICATION</scope>
    <source>
        <tissue evidence="3 4">Etiolated seedlings</tissue>
    </source>
</reference>
<feature type="domain" description="At1g61320/AtMIF1 LRR" evidence="1">
    <location>
        <begin position="48"/>
        <end position="302"/>
    </location>
</feature>
<dbReference type="PANTHER" id="PTHR34145">
    <property type="entry name" value="OS02G0105600 PROTEIN"/>
    <property type="match status" value="1"/>
</dbReference>
<dbReference type="AlphaFoldDB" id="A0A1S3E2F8"/>
<dbReference type="GeneID" id="101511212"/>
<gene>
    <name evidence="3 4" type="primary">LOC101511212</name>
</gene>
<name>A0A1S3E2F8_CICAR</name>
<evidence type="ECO:0000313" key="3">
    <source>
        <dbReference type="RefSeq" id="XP_012569559.2"/>
    </source>
</evidence>
<keyword evidence="2" id="KW-1185">Reference proteome</keyword>
<dbReference type="Gene3D" id="3.80.10.10">
    <property type="entry name" value="Ribonuclease Inhibitor"/>
    <property type="match status" value="1"/>
</dbReference>
<dbReference type="OrthoDB" id="594804at2759"/>
<dbReference type="Proteomes" id="UP000087171">
    <property type="component" value="Chromosome Ca3"/>
</dbReference>
<dbReference type="Pfam" id="PF23622">
    <property type="entry name" value="LRR_At1g61320_AtMIF1"/>
    <property type="match status" value="1"/>
</dbReference>
<protein>
    <submittedName>
        <fullName evidence="3 4">Uncharacterized protein LOC101511212</fullName>
    </submittedName>
</protein>
<reference evidence="2" key="1">
    <citation type="journal article" date="2013" name="Nat. Biotechnol.">
        <title>Draft genome sequence of chickpea (Cicer arietinum) provides a resource for trait improvement.</title>
        <authorList>
            <person name="Varshney R.K."/>
            <person name="Song C."/>
            <person name="Saxena R.K."/>
            <person name="Azam S."/>
            <person name="Yu S."/>
            <person name="Sharpe A.G."/>
            <person name="Cannon S."/>
            <person name="Baek J."/>
            <person name="Rosen B.D."/>
            <person name="Tar'an B."/>
            <person name="Millan T."/>
            <person name="Zhang X."/>
            <person name="Ramsay L.D."/>
            <person name="Iwata A."/>
            <person name="Wang Y."/>
            <person name="Nelson W."/>
            <person name="Farmer A.D."/>
            <person name="Gaur P.M."/>
            <person name="Soderlund C."/>
            <person name="Penmetsa R.V."/>
            <person name="Xu C."/>
            <person name="Bharti A.K."/>
            <person name="He W."/>
            <person name="Winter P."/>
            <person name="Zhao S."/>
            <person name="Hane J.K."/>
            <person name="Carrasquilla-Garcia N."/>
            <person name="Condie J.A."/>
            <person name="Upadhyaya H.D."/>
            <person name="Luo M.C."/>
            <person name="Thudi M."/>
            <person name="Gowda C.L."/>
            <person name="Singh N.P."/>
            <person name="Lichtenzveig J."/>
            <person name="Gali K.K."/>
            <person name="Rubio J."/>
            <person name="Nadarajan N."/>
            <person name="Dolezel J."/>
            <person name="Bansal K.C."/>
            <person name="Xu X."/>
            <person name="Edwards D."/>
            <person name="Zhang G."/>
            <person name="Kahl G."/>
            <person name="Gil J."/>
            <person name="Singh K.B."/>
            <person name="Datta S.K."/>
            <person name="Jackson S.A."/>
            <person name="Wang J."/>
            <person name="Cook D.R."/>
        </authorList>
    </citation>
    <scope>NUCLEOTIDE SEQUENCE [LARGE SCALE GENOMIC DNA]</scope>
    <source>
        <strain evidence="2">cv. CDC Frontier</strain>
    </source>
</reference>
<dbReference type="InterPro" id="IPR053772">
    <property type="entry name" value="At1g61320/At1g61330-like"/>
</dbReference>
<evidence type="ECO:0000313" key="2">
    <source>
        <dbReference type="Proteomes" id="UP000087171"/>
    </source>
</evidence>
<dbReference type="PANTHER" id="PTHR34145:SF28">
    <property type="entry name" value="F-BOX DOMAIN-CONTAINING PROTEIN"/>
    <property type="match status" value="1"/>
</dbReference>
<accession>A0A1S3E2F8</accession>
<sequence length="305" mass="35177">MLGTENELLEKGYLIDVPSSSTVERHLNWDMSKDEFVKRVDQFVKNFRGTKIDSFLVNFYLKREQSNTINQWLSFAIARGVQRIDLLLQGKPYYANDTTQLKCYKFDFGLFLETNVSTLKHLCLQHCVVFPPTNRDFILPFKNLRYLSLESTEVDEMFIESILSNCLRLEEFCLCFCDLNSSSLKIVSSSLCYLKFIGCYDLSSRIFGIEVVKVQRYVNLILLDCLKLISLEYDGEGLDTLNINTPLLQRIEVSIFSQEDLNAFAALCGTFPELEIMHVTTLSMVATSLEINQPLKHLKELNFVK</sequence>
<dbReference type="SUPFAM" id="SSF52047">
    <property type="entry name" value="RNI-like"/>
    <property type="match status" value="1"/>
</dbReference>
<dbReference type="RefSeq" id="XP_027188607.1">
    <property type="nucleotide sequence ID" value="XM_027332806.1"/>
</dbReference>
<organism evidence="2 3">
    <name type="scientific">Cicer arietinum</name>
    <name type="common">Chickpea</name>
    <name type="synonym">Garbanzo</name>
    <dbReference type="NCBI Taxonomy" id="3827"/>
    <lineage>
        <taxon>Eukaryota</taxon>
        <taxon>Viridiplantae</taxon>
        <taxon>Streptophyta</taxon>
        <taxon>Embryophyta</taxon>
        <taxon>Tracheophyta</taxon>
        <taxon>Spermatophyta</taxon>
        <taxon>Magnoliopsida</taxon>
        <taxon>eudicotyledons</taxon>
        <taxon>Gunneridae</taxon>
        <taxon>Pentapetalae</taxon>
        <taxon>rosids</taxon>
        <taxon>fabids</taxon>
        <taxon>Fabales</taxon>
        <taxon>Fabaceae</taxon>
        <taxon>Papilionoideae</taxon>
        <taxon>50 kb inversion clade</taxon>
        <taxon>NPAAA clade</taxon>
        <taxon>Hologalegina</taxon>
        <taxon>IRL clade</taxon>
        <taxon>Cicereae</taxon>
        <taxon>Cicer</taxon>
    </lineage>
</organism>
<proteinExistence type="predicted"/>
<dbReference type="RefSeq" id="XP_012569559.2">
    <property type="nucleotide sequence ID" value="XM_012714105.2"/>
</dbReference>